<reference evidence="1" key="2">
    <citation type="submission" date="2015-09" db="EMBL/GenBank/DDBJ databases">
        <title>Draft genome sequence of Mycobacterium neoaurum DSM 44074.</title>
        <authorList>
            <person name="Croce O."/>
            <person name="Robert C."/>
            <person name="Raoult D."/>
            <person name="Drancourt M."/>
        </authorList>
    </citation>
    <scope>NUCLEOTIDE SEQUENCE</scope>
    <source>
        <strain evidence="1">DSM 44074</strain>
    </source>
</reference>
<dbReference type="RefSeq" id="WP_030135509.1">
    <property type="nucleotide sequence ID" value="NZ_FMZG01000004.1"/>
</dbReference>
<dbReference type="AlphaFoldDB" id="A0AAV2WJD6"/>
<dbReference type="Proteomes" id="UP000028864">
    <property type="component" value="Unassembled WGS sequence"/>
</dbReference>
<evidence type="ECO:0000313" key="2">
    <source>
        <dbReference type="Proteomes" id="UP000028864"/>
    </source>
</evidence>
<reference evidence="1" key="1">
    <citation type="submission" date="2014-05" db="EMBL/GenBank/DDBJ databases">
        <authorList>
            <person name="Urmite Genomes"/>
        </authorList>
    </citation>
    <scope>NUCLEOTIDE SEQUENCE</scope>
    <source>
        <strain evidence="1">DSM 44074</strain>
    </source>
</reference>
<accession>A0AAV2WJD6</accession>
<name>A0AAV2WJD6_MYCNE</name>
<dbReference type="EMBL" id="LK021338">
    <property type="protein sequence ID" value="CDQ44321.1"/>
    <property type="molecule type" value="Genomic_DNA"/>
</dbReference>
<organism evidence="1 2">
    <name type="scientific">Mycolicibacterium neoaurum</name>
    <name type="common">Mycobacterium neoaurum</name>
    <dbReference type="NCBI Taxonomy" id="1795"/>
    <lineage>
        <taxon>Bacteria</taxon>
        <taxon>Bacillati</taxon>
        <taxon>Actinomycetota</taxon>
        <taxon>Actinomycetes</taxon>
        <taxon>Mycobacteriales</taxon>
        <taxon>Mycobacteriaceae</taxon>
        <taxon>Mycolicibacterium</taxon>
    </lineage>
</organism>
<sequence>MQSTGADVFGKRYGEVLLVEAAESGLQATVYNTFGLNDCPAQLWDALDATAIAAEHGVLAAHLNGPRYWLMSRIEKAPGAAMPRATFGGLAMLRQATVRLSAMNPSPYGENRVDRRAVFVFDAGRRVYELSDPAGRRWIMQTYSQTVDKDLEMSDLSGLAVRLSLPEGWGFHSYVPDAPVVVDTTGAEAIVTQDDLANTYSLVDAATSDAIARS</sequence>
<proteinExistence type="predicted"/>
<gene>
    <name evidence="1" type="ORF">BN1047_02199</name>
</gene>
<evidence type="ECO:0000313" key="1">
    <source>
        <dbReference type="EMBL" id="CDQ44321.1"/>
    </source>
</evidence>
<protein>
    <submittedName>
        <fullName evidence="1">Uncharacterized protein</fullName>
    </submittedName>
</protein>